<dbReference type="AlphaFoldDB" id="A0A0F8ZGT4"/>
<feature type="non-terminal residue" evidence="1">
    <location>
        <position position="1"/>
    </location>
</feature>
<reference evidence="1" key="1">
    <citation type="journal article" date="2015" name="Nature">
        <title>Complex archaea that bridge the gap between prokaryotes and eukaryotes.</title>
        <authorList>
            <person name="Spang A."/>
            <person name="Saw J.H."/>
            <person name="Jorgensen S.L."/>
            <person name="Zaremba-Niedzwiedzka K."/>
            <person name="Martijn J."/>
            <person name="Lind A.E."/>
            <person name="van Eijk R."/>
            <person name="Schleper C."/>
            <person name="Guy L."/>
            <person name="Ettema T.J."/>
        </authorList>
    </citation>
    <scope>NUCLEOTIDE SEQUENCE</scope>
</reference>
<accession>A0A0F8ZGT4</accession>
<organism evidence="1">
    <name type="scientific">marine sediment metagenome</name>
    <dbReference type="NCBI Taxonomy" id="412755"/>
    <lineage>
        <taxon>unclassified sequences</taxon>
        <taxon>metagenomes</taxon>
        <taxon>ecological metagenomes</taxon>
    </lineage>
</organism>
<sequence>PDGKNEVEFQNLGATSTIAYTIVWGIFIGHPGQRILVEWDAVFNSNYPWRC</sequence>
<protein>
    <submittedName>
        <fullName evidence="1">Uncharacterized protein</fullName>
    </submittedName>
</protein>
<proteinExistence type="predicted"/>
<dbReference type="EMBL" id="LAZR01063591">
    <property type="protein sequence ID" value="KKK59216.1"/>
    <property type="molecule type" value="Genomic_DNA"/>
</dbReference>
<name>A0A0F8ZGT4_9ZZZZ</name>
<evidence type="ECO:0000313" key="1">
    <source>
        <dbReference type="EMBL" id="KKK59216.1"/>
    </source>
</evidence>
<comment type="caution">
    <text evidence="1">The sequence shown here is derived from an EMBL/GenBank/DDBJ whole genome shotgun (WGS) entry which is preliminary data.</text>
</comment>
<gene>
    <name evidence="1" type="ORF">LCGC14_3036590</name>
</gene>